<dbReference type="AlphaFoldDB" id="A4FYZ7"/>
<dbReference type="KEGG" id="mmq:MmarC5_1130"/>
<gene>
    <name evidence="3" type="ordered locus">MmarC5_1130</name>
</gene>
<evidence type="ECO:0000313" key="3">
    <source>
        <dbReference type="EMBL" id="ABO35431.1"/>
    </source>
</evidence>
<protein>
    <submittedName>
        <fullName evidence="3">Uncharacterized protein</fullName>
    </submittedName>
</protein>
<keyword evidence="2" id="KW-1133">Transmembrane helix</keyword>
<keyword evidence="2" id="KW-0472">Membrane</keyword>
<dbReference type="RefSeq" id="WP_011868884.1">
    <property type="nucleotide sequence ID" value="NC_009135.1"/>
</dbReference>
<dbReference type="GeneID" id="4927761"/>
<keyword evidence="1" id="KW-0175">Coiled coil</keyword>
<sequence>MGLFRTLTGFLAVKFKVIWPIIYAHYLALKKWLFKKYVYYTSDNFHNLILELKNKLIDKPIEHVKSRLLKPIKKEFSEPLDNLQFRTDFSLKMNSRDYLEQTISEEIRANNINQELTAKKRNLNDEILEREIRELVHREKILSRMRRK</sequence>
<dbReference type="EMBL" id="CP000609">
    <property type="protein sequence ID" value="ABO35431.1"/>
    <property type="molecule type" value="Genomic_DNA"/>
</dbReference>
<accession>A4FYZ7</accession>
<feature type="coiled-coil region" evidence="1">
    <location>
        <begin position="106"/>
        <end position="133"/>
    </location>
</feature>
<dbReference type="Proteomes" id="UP000000253">
    <property type="component" value="Chromosome"/>
</dbReference>
<reference evidence="3 4" key="1">
    <citation type="submission" date="2007-03" db="EMBL/GenBank/DDBJ databases">
        <title>Complete sequence of chromosome of Methanococcus maripaludis C5.</title>
        <authorList>
            <consortium name="US DOE Joint Genome Institute"/>
            <person name="Copeland A."/>
            <person name="Lucas S."/>
            <person name="Lapidus A."/>
            <person name="Barry K."/>
            <person name="Glavina del Rio T."/>
            <person name="Dalin E."/>
            <person name="Tice H."/>
            <person name="Pitluck S."/>
            <person name="Chertkov O."/>
            <person name="Brettin T."/>
            <person name="Bruce D."/>
            <person name="Han C."/>
            <person name="Detter J.C."/>
            <person name="Schmutz J."/>
            <person name="Larimer F."/>
            <person name="Land M."/>
            <person name="Hauser L."/>
            <person name="Kyrpides N."/>
            <person name="Mikhailova N."/>
            <person name="Sieprawska-Lupa M."/>
            <person name="Whitman W.B."/>
            <person name="Richardson P."/>
        </authorList>
    </citation>
    <scope>NUCLEOTIDE SEQUENCE [LARGE SCALE GENOMIC DNA]</scope>
    <source>
        <strain evidence="4">C5 / ATCC BAA-1333</strain>
    </source>
</reference>
<evidence type="ECO:0000313" key="4">
    <source>
        <dbReference type="Proteomes" id="UP000000253"/>
    </source>
</evidence>
<keyword evidence="2" id="KW-0812">Transmembrane</keyword>
<evidence type="ECO:0000256" key="1">
    <source>
        <dbReference type="SAM" id="Coils"/>
    </source>
</evidence>
<name>A4FYZ7_METM5</name>
<organism evidence="3 4">
    <name type="scientific">Methanococcus maripaludis (strain C5 / ATCC BAA-1333)</name>
    <dbReference type="NCBI Taxonomy" id="402880"/>
    <lineage>
        <taxon>Archaea</taxon>
        <taxon>Methanobacteriati</taxon>
        <taxon>Methanobacteriota</taxon>
        <taxon>Methanomada group</taxon>
        <taxon>Methanococci</taxon>
        <taxon>Methanococcales</taxon>
        <taxon>Methanococcaceae</taxon>
        <taxon>Methanococcus</taxon>
    </lineage>
</organism>
<dbReference type="HOGENOM" id="CLU_1754716_0_0_2"/>
<evidence type="ECO:0000256" key="2">
    <source>
        <dbReference type="SAM" id="Phobius"/>
    </source>
</evidence>
<proteinExistence type="predicted"/>
<feature type="transmembrane region" description="Helical" evidence="2">
    <location>
        <begin position="6"/>
        <end position="29"/>
    </location>
</feature>